<proteinExistence type="inferred from homology"/>
<evidence type="ECO:0000313" key="6">
    <source>
        <dbReference type="EMBL" id="QBC44801.1"/>
    </source>
</evidence>
<dbReference type="NCBIfam" id="TIGR00205">
    <property type="entry name" value="fliE"/>
    <property type="match status" value="1"/>
</dbReference>
<dbReference type="GO" id="GO:0071973">
    <property type="term" value="P:bacterial-type flagellum-dependent cell motility"/>
    <property type="evidence" value="ECO:0007669"/>
    <property type="project" value="InterPro"/>
</dbReference>
<organism evidence="6 7">
    <name type="scientific">Iodobacter fluviatilis</name>
    <dbReference type="NCBI Taxonomy" id="537"/>
    <lineage>
        <taxon>Bacteria</taxon>
        <taxon>Pseudomonadati</taxon>
        <taxon>Pseudomonadota</taxon>
        <taxon>Betaproteobacteria</taxon>
        <taxon>Neisseriales</taxon>
        <taxon>Chitinibacteraceae</taxon>
        <taxon>Iodobacter</taxon>
    </lineage>
</organism>
<protein>
    <recommendedName>
        <fullName evidence="4 5">Flagellar hook-basal body complex protein FliE</fullName>
    </recommendedName>
</protein>
<dbReference type="RefSeq" id="WP_130107318.1">
    <property type="nucleotide sequence ID" value="NZ_CP025781.1"/>
</dbReference>
<keyword evidence="6" id="KW-0966">Cell projection</keyword>
<evidence type="ECO:0000256" key="3">
    <source>
        <dbReference type="ARBA" id="ARBA00023143"/>
    </source>
</evidence>
<keyword evidence="7" id="KW-1185">Reference proteome</keyword>
<dbReference type="PANTHER" id="PTHR34653">
    <property type="match status" value="1"/>
</dbReference>
<accession>A0A7G3GBU7</accession>
<keyword evidence="6" id="KW-0969">Cilium</keyword>
<dbReference type="Proteomes" id="UP000515917">
    <property type="component" value="Chromosome"/>
</dbReference>
<dbReference type="PRINTS" id="PR01006">
    <property type="entry name" value="FLGHOOKFLIE"/>
</dbReference>
<dbReference type="Pfam" id="PF02049">
    <property type="entry name" value="FliE"/>
    <property type="match status" value="1"/>
</dbReference>
<keyword evidence="3 4" id="KW-0975">Bacterial flagellum</keyword>
<evidence type="ECO:0000313" key="7">
    <source>
        <dbReference type="Proteomes" id="UP000515917"/>
    </source>
</evidence>
<evidence type="ECO:0000256" key="1">
    <source>
        <dbReference type="ARBA" id="ARBA00004117"/>
    </source>
</evidence>
<dbReference type="HAMAP" id="MF_00724">
    <property type="entry name" value="FliE"/>
    <property type="match status" value="1"/>
</dbReference>
<comment type="similarity">
    <text evidence="2 4">Belongs to the FliE family.</text>
</comment>
<dbReference type="AlphaFoldDB" id="A0A7G3GBU7"/>
<keyword evidence="6" id="KW-0282">Flagellum</keyword>
<dbReference type="GO" id="GO:0003774">
    <property type="term" value="F:cytoskeletal motor activity"/>
    <property type="evidence" value="ECO:0007669"/>
    <property type="project" value="InterPro"/>
</dbReference>
<evidence type="ECO:0000256" key="5">
    <source>
        <dbReference type="NCBIfam" id="TIGR00205"/>
    </source>
</evidence>
<name>A0A7G3GBU7_9NEIS</name>
<dbReference type="InterPro" id="IPR001624">
    <property type="entry name" value="FliE"/>
</dbReference>
<dbReference type="KEGG" id="ifl:C1H71_15505"/>
<evidence type="ECO:0000256" key="2">
    <source>
        <dbReference type="ARBA" id="ARBA00009272"/>
    </source>
</evidence>
<dbReference type="EMBL" id="CP025781">
    <property type="protein sequence ID" value="QBC44801.1"/>
    <property type="molecule type" value="Genomic_DNA"/>
</dbReference>
<reference evidence="6 7" key="1">
    <citation type="submission" date="2018-01" db="EMBL/GenBank/DDBJ databases">
        <title>Genome sequence of Iodobacter sp. strain PCH194 isolated from Indian Trans-Himalaya.</title>
        <authorList>
            <person name="Kumar V."/>
            <person name="Thakur V."/>
            <person name="Kumar S."/>
            <person name="Singh D."/>
        </authorList>
    </citation>
    <scope>NUCLEOTIDE SEQUENCE [LARGE SCALE GENOMIC DNA]</scope>
    <source>
        <strain evidence="6 7">PCH194</strain>
    </source>
</reference>
<comment type="subcellular location">
    <subcellularLocation>
        <location evidence="1 4">Bacterial flagellum basal body</location>
    </subcellularLocation>
</comment>
<gene>
    <name evidence="4" type="primary">fliE</name>
    <name evidence="6" type="ORF">C1H71_15505</name>
</gene>
<sequence length="107" mass="11449">MSVQGIDQVLSELKAMSTQAGGQAASQVKPTAGSPDFASMLKSSLDQVNQVQQDAQAQQLAFQSGAPEANLQDVMVSLQKASLSFQTMVQVRNKLVSAYQEVMNMQV</sequence>
<dbReference type="PANTHER" id="PTHR34653:SF1">
    <property type="entry name" value="FLAGELLAR HOOK-BASAL BODY COMPLEX PROTEIN FLIE"/>
    <property type="match status" value="1"/>
</dbReference>
<dbReference type="GO" id="GO:0009425">
    <property type="term" value="C:bacterial-type flagellum basal body"/>
    <property type="evidence" value="ECO:0007669"/>
    <property type="project" value="UniProtKB-SubCell"/>
</dbReference>
<evidence type="ECO:0000256" key="4">
    <source>
        <dbReference type="HAMAP-Rule" id="MF_00724"/>
    </source>
</evidence>
<dbReference type="GO" id="GO:0005198">
    <property type="term" value="F:structural molecule activity"/>
    <property type="evidence" value="ECO:0007669"/>
    <property type="project" value="UniProtKB-UniRule"/>
</dbReference>